<feature type="domain" description="Carboxymuconolactone decarboxylase-like" evidence="1">
    <location>
        <begin position="37"/>
        <end position="108"/>
    </location>
</feature>
<keyword evidence="2" id="KW-0575">Peroxidase</keyword>
<dbReference type="PANTHER" id="PTHR34846">
    <property type="entry name" value="4-CARBOXYMUCONOLACTONE DECARBOXYLASE FAMILY PROTEIN (AFU_ORTHOLOGUE AFUA_6G11590)"/>
    <property type="match status" value="1"/>
</dbReference>
<organism evidence="2 3">
    <name type="scientific">Geodermatophilus nigrescens</name>
    <dbReference type="NCBI Taxonomy" id="1070870"/>
    <lineage>
        <taxon>Bacteria</taxon>
        <taxon>Bacillati</taxon>
        <taxon>Actinomycetota</taxon>
        <taxon>Actinomycetes</taxon>
        <taxon>Geodermatophilales</taxon>
        <taxon>Geodermatophilaceae</taxon>
        <taxon>Geodermatophilus</taxon>
    </lineage>
</organism>
<dbReference type="PANTHER" id="PTHR34846:SF11">
    <property type="entry name" value="4-CARBOXYMUCONOLACTONE DECARBOXYLASE FAMILY PROTEIN (AFU_ORTHOLOGUE AFUA_6G11590)"/>
    <property type="match status" value="1"/>
</dbReference>
<dbReference type="EMBL" id="FQVX01000001">
    <property type="protein sequence ID" value="SHF83097.1"/>
    <property type="molecule type" value="Genomic_DNA"/>
</dbReference>
<dbReference type="Proteomes" id="UP000184471">
    <property type="component" value="Unassembled WGS sequence"/>
</dbReference>
<evidence type="ECO:0000313" key="2">
    <source>
        <dbReference type="EMBL" id="SHF83097.1"/>
    </source>
</evidence>
<reference evidence="2 3" key="1">
    <citation type="submission" date="2016-11" db="EMBL/GenBank/DDBJ databases">
        <authorList>
            <person name="Jaros S."/>
            <person name="Januszkiewicz K."/>
            <person name="Wedrychowicz H."/>
        </authorList>
    </citation>
    <scope>NUCLEOTIDE SEQUENCE [LARGE SCALE GENOMIC DNA]</scope>
    <source>
        <strain evidence="2 3">DSM 45408</strain>
    </source>
</reference>
<gene>
    <name evidence="2" type="ORF">SAMN05444351_0950</name>
</gene>
<dbReference type="AlphaFoldDB" id="A0A1M5EV60"/>
<name>A0A1M5EV60_9ACTN</name>
<proteinExistence type="predicted"/>
<evidence type="ECO:0000259" key="1">
    <source>
        <dbReference type="Pfam" id="PF02627"/>
    </source>
</evidence>
<dbReference type="STRING" id="1070870.SAMN05444351_0950"/>
<evidence type="ECO:0000313" key="3">
    <source>
        <dbReference type="Proteomes" id="UP000184471"/>
    </source>
</evidence>
<dbReference type="Pfam" id="PF02627">
    <property type="entry name" value="CMD"/>
    <property type="match status" value="1"/>
</dbReference>
<sequence length="185" mass="19580">MTARLPEASGEGPTGDLLRARRGGTLTVLDRLLLHSPPVAEGWNALLGALRGGSTLPADLRELVVLRVAVLTGAEFEWTAHEPIGRRAGLTDRHLRRLRAAEPTADPAAEPADGPVWTPAQAAVLAFTDASARAVDVPDAVFAAVREHLDDRQVVELTVLVGGYCMVSRFLVAMRVPPSDGEVAG</sequence>
<dbReference type="RefSeq" id="WP_217651119.1">
    <property type="nucleotide sequence ID" value="NZ_FQVX01000001.1"/>
</dbReference>
<dbReference type="InterPro" id="IPR003779">
    <property type="entry name" value="CMD-like"/>
</dbReference>
<dbReference type="Gene3D" id="1.20.1290.10">
    <property type="entry name" value="AhpD-like"/>
    <property type="match status" value="1"/>
</dbReference>
<dbReference type="InterPro" id="IPR029032">
    <property type="entry name" value="AhpD-like"/>
</dbReference>
<accession>A0A1M5EV60</accession>
<dbReference type="SUPFAM" id="SSF69118">
    <property type="entry name" value="AhpD-like"/>
    <property type="match status" value="1"/>
</dbReference>
<keyword evidence="2" id="KW-0560">Oxidoreductase</keyword>
<protein>
    <submittedName>
        <fullName evidence="2">Alkylhydroperoxidase AhpD family core domain-containing protein</fullName>
    </submittedName>
</protein>
<keyword evidence="3" id="KW-1185">Reference proteome</keyword>
<dbReference type="GO" id="GO:0051920">
    <property type="term" value="F:peroxiredoxin activity"/>
    <property type="evidence" value="ECO:0007669"/>
    <property type="project" value="InterPro"/>
</dbReference>